<dbReference type="GO" id="GO:0005634">
    <property type="term" value="C:nucleus"/>
    <property type="evidence" value="ECO:0007669"/>
    <property type="project" value="InterPro"/>
</dbReference>
<dbReference type="GO" id="GO:0045144">
    <property type="term" value="P:meiotic sister chromatid segregation"/>
    <property type="evidence" value="ECO:0007669"/>
    <property type="project" value="InterPro"/>
</dbReference>
<feature type="compositionally biased region" description="Polar residues" evidence="3">
    <location>
        <begin position="333"/>
        <end position="361"/>
    </location>
</feature>
<feature type="domain" description="Shugoshin C-terminal" evidence="4">
    <location>
        <begin position="363"/>
        <end position="387"/>
    </location>
</feature>
<dbReference type="GO" id="GO:0000775">
    <property type="term" value="C:chromosome, centromeric region"/>
    <property type="evidence" value="ECO:0007669"/>
    <property type="project" value="InterPro"/>
</dbReference>
<dbReference type="PANTHER" id="PTHR34373:SF8">
    <property type="entry name" value="SHUGOSHIN"/>
    <property type="match status" value="1"/>
</dbReference>
<feature type="compositionally biased region" description="Polar residues" evidence="3">
    <location>
        <begin position="199"/>
        <end position="210"/>
    </location>
</feature>
<evidence type="ECO:0000259" key="4">
    <source>
        <dbReference type="Pfam" id="PF07557"/>
    </source>
</evidence>
<evidence type="ECO:0000256" key="3">
    <source>
        <dbReference type="SAM" id="MobiDB-lite"/>
    </source>
</evidence>
<feature type="compositionally biased region" description="Basic and acidic residues" evidence="3">
    <location>
        <begin position="211"/>
        <end position="222"/>
    </location>
</feature>
<dbReference type="Pfam" id="PF07557">
    <property type="entry name" value="Shugoshin_C"/>
    <property type="match status" value="2"/>
</dbReference>
<dbReference type="InterPro" id="IPR011515">
    <property type="entry name" value="Shugoshin_C"/>
</dbReference>
<proteinExistence type="inferred from homology"/>
<name>A0AAE0E4I0_9ROSI</name>
<evidence type="ECO:0000313" key="6">
    <source>
        <dbReference type="Proteomes" id="UP001281410"/>
    </source>
</evidence>
<sequence length="387" mass="43815">MKGERMAKRTTLGSIMRKRLSDITNLPTLQPKILNLSHEEKPSQAPPSTEDVINQLIKEKMTLMKLVEERNKIIELSGNELRDLRINFQKLQMQNWNLAQSNSQFLAELNFGREKLKALQHELVCKDALLKAKNTEKEGKMEMNCANTGSQGSEGKKEMKCENTGSQVSKEEEKAAAECLPNANDNDKPCTRNRRRATSSKSMGPSTTHRQAAEKEKVENKRRCLRRQSARFQSQEREPAENLFEIEDTKLLDTLPPNDPVHEDFSTPAGSSFANKETCSTRSETQVSKRSSMGRPLRRAAEKVQSYKEVPLNEIKDTKLQDTLPPNDPMQEDVSTPAGSSVPNKETCSSINETQVSQRSSMGRPLRRAAEKVQSYKEVPLNIKMRR</sequence>
<dbReference type="Proteomes" id="UP001281410">
    <property type="component" value="Unassembled WGS sequence"/>
</dbReference>
<evidence type="ECO:0000256" key="1">
    <source>
        <dbReference type="ARBA" id="ARBA00010845"/>
    </source>
</evidence>
<comment type="similarity">
    <text evidence="1">Belongs to the shugoshin family.</text>
</comment>
<dbReference type="InterPro" id="IPR044693">
    <property type="entry name" value="SGO_plant"/>
</dbReference>
<organism evidence="5 6">
    <name type="scientific">Dipteronia sinensis</name>
    <dbReference type="NCBI Taxonomy" id="43782"/>
    <lineage>
        <taxon>Eukaryota</taxon>
        <taxon>Viridiplantae</taxon>
        <taxon>Streptophyta</taxon>
        <taxon>Embryophyta</taxon>
        <taxon>Tracheophyta</taxon>
        <taxon>Spermatophyta</taxon>
        <taxon>Magnoliopsida</taxon>
        <taxon>eudicotyledons</taxon>
        <taxon>Gunneridae</taxon>
        <taxon>Pentapetalae</taxon>
        <taxon>rosids</taxon>
        <taxon>malvids</taxon>
        <taxon>Sapindales</taxon>
        <taxon>Sapindaceae</taxon>
        <taxon>Hippocastanoideae</taxon>
        <taxon>Acereae</taxon>
        <taxon>Dipteronia</taxon>
    </lineage>
</organism>
<evidence type="ECO:0000313" key="5">
    <source>
        <dbReference type="EMBL" id="KAK3205904.1"/>
    </source>
</evidence>
<reference evidence="5" key="1">
    <citation type="journal article" date="2023" name="Plant J.">
        <title>Genome sequences and population genomics provide insights into the demographic history, inbreeding, and mutation load of two 'living fossil' tree species of Dipteronia.</title>
        <authorList>
            <person name="Feng Y."/>
            <person name="Comes H.P."/>
            <person name="Chen J."/>
            <person name="Zhu S."/>
            <person name="Lu R."/>
            <person name="Zhang X."/>
            <person name="Li P."/>
            <person name="Qiu J."/>
            <person name="Olsen K.M."/>
            <person name="Qiu Y."/>
        </authorList>
    </citation>
    <scope>NUCLEOTIDE SEQUENCE</scope>
    <source>
        <strain evidence="5">NBL</strain>
    </source>
</reference>
<feature type="domain" description="Shugoshin C-terminal" evidence="4">
    <location>
        <begin position="294"/>
        <end position="313"/>
    </location>
</feature>
<evidence type="ECO:0000256" key="2">
    <source>
        <dbReference type="ARBA" id="ARBA00022829"/>
    </source>
</evidence>
<feature type="region of interest" description="Disordered" evidence="3">
    <location>
        <begin position="141"/>
        <end position="374"/>
    </location>
</feature>
<feature type="compositionally biased region" description="Polar residues" evidence="3">
    <location>
        <begin position="268"/>
        <end position="291"/>
    </location>
</feature>
<comment type="caution">
    <text evidence="5">The sequence shown here is derived from an EMBL/GenBank/DDBJ whole genome shotgun (WGS) entry which is preliminary data.</text>
</comment>
<gene>
    <name evidence="5" type="ORF">Dsin_019950</name>
</gene>
<dbReference type="GO" id="GO:0034090">
    <property type="term" value="P:maintenance of meiotic sister chromatid cohesion"/>
    <property type="evidence" value="ECO:0007669"/>
    <property type="project" value="InterPro"/>
</dbReference>
<keyword evidence="6" id="KW-1185">Reference proteome</keyword>
<dbReference type="EMBL" id="JANJYJ010000006">
    <property type="protein sequence ID" value="KAK3205904.1"/>
    <property type="molecule type" value="Genomic_DNA"/>
</dbReference>
<accession>A0AAE0E4I0</accession>
<protein>
    <recommendedName>
        <fullName evidence="4">Shugoshin C-terminal domain-containing protein</fullName>
    </recommendedName>
</protein>
<dbReference type="AlphaFoldDB" id="A0AAE0E4I0"/>
<keyword evidence="2" id="KW-0159">Chromosome partition</keyword>
<dbReference type="PANTHER" id="PTHR34373">
    <property type="entry name" value="SHUGOSHIN 2"/>
    <property type="match status" value="1"/>
</dbReference>